<proteinExistence type="predicted"/>
<accession>A0A9W8P621</accession>
<dbReference type="Pfam" id="PF01636">
    <property type="entry name" value="APH"/>
    <property type="match status" value="1"/>
</dbReference>
<dbReference type="EMBL" id="JANVFU010000003">
    <property type="protein sequence ID" value="KAJ3747689.1"/>
    <property type="molecule type" value="Genomic_DNA"/>
</dbReference>
<name>A0A9W8P621_9AGAR</name>
<evidence type="ECO:0000313" key="3">
    <source>
        <dbReference type="Proteomes" id="UP001142393"/>
    </source>
</evidence>
<dbReference type="InterPro" id="IPR051678">
    <property type="entry name" value="AGP_Transferase"/>
</dbReference>
<dbReference type="Proteomes" id="UP001142393">
    <property type="component" value="Unassembled WGS sequence"/>
</dbReference>
<evidence type="ECO:0000259" key="1">
    <source>
        <dbReference type="Pfam" id="PF01636"/>
    </source>
</evidence>
<dbReference type="AlphaFoldDB" id="A0A9W8P621"/>
<reference evidence="2 3" key="1">
    <citation type="journal article" date="2023" name="Proc. Natl. Acad. Sci. U.S.A.">
        <title>A global phylogenomic analysis of the shiitake genus Lentinula.</title>
        <authorList>
            <person name="Sierra-Patev S."/>
            <person name="Min B."/>
            <person name="Naranjo-Ortiz M."/>
            <person name="Looney B."/>
            <person name="Konkel Z."/>
            <person name="Slot J.C."/>
            <person name="Sakamoto Y."/>
            <person name="Steenwyk J.L."/>
            <person name="Rokas A."/>
            <person name="Carro J."/>
            <person name="Camarero S."/>
            <person name="Ferreira P."/>
            <person name="Molpeceres G."/>
            <person name="Ruiz-Duenas F.J."/>
            <person name="Serrano A."/>
            <person name="Henrissat B."/>
            <person name="Drula E."/>
            <person name="Hughes K.W."/>
            <person name="Mata J.L."/>
            <person name="Ishikawa N.K."/>
            <person name="Vargas-Isla R."/>
            <person name="Ushijima S."/>
            <person name="Smith C.A."/>
            <person name="Donoghue J."/>
            <person name="Ahrendt S."/>
            <person name="Andreopoulos W."/>
            <person name="He G."/>
            <person name="LaButti K."/>
            <person name="Lipzen A."/>
            <person name="Ng V."/>
            <person name="Riley R."/>
            <person name="Sandor L."/>
            <person name="Barry K."/>
            <person name="Martinez A.T."/>
            <person name="Xiao Y."/>
            <person name="Gibbons J.G."/>
            <person name="Terashima K."/>
            <person name="Grigoriev I.V."/>
            <person name="Hibbett D."/>
        </authorList>
    </citation>
    <scope>NUCLEOTIDE SEQUENCE [LARGE SCALE GENOMIC DNA]</scope>
    <source>
        <strain evidence="2 3">TFB7810</strain>
    </source>
</reference>
<keyword evidence="3" id="KW-1185">Reference proteome</keyword>
<comment type="caution">
    <text evidence="2">The sequence shown here is derived from an EMBL/GenBank/DDBJ whole genome shotgun (WGS) entry which is preliminary data.</text>
</comment>
<organism evidence="2 3">
    <name type="scientific">Lentinula detonsa</name>
    <dbReference type="NCBI Taxonomy" id="2804962"/>
    <lineage>
        <taxon>Eukaryota</taxon>
        <taxon>Fungi</taxon>
        <taxon>Dikarya</taxon>
        <taxon>Basidiomycota</taxon>
        <taxon>Agaricomycotina</taxon>
        <taxon>Agaricomycetes</taxon>
        <taxon>Agaricomycetidae</taxon>
        <taxon>Agaricales</taxon>
        <taxon>Marasmiineae</taxon>
        <taxon>Omphalotaceae</taxon>
        <taxon>Lentinula</taxon>
    </lineage>
</organism>
<evidence type="ECO:0000313" key="2">
    <source>
        <dbReference type="EMBL" id="KAJ3747689.1"/>
    </source>
</evidence>
<protein>
    <recommendedName>
        <fullName evidence="1">Aminoglycoside phosphotransferase domain-containing protein</fullName>
    </recommendedName>
</protein>
<gene>
    <name evidence="2" type="ORF">DFH05DRAFT_837533</name>
</gene>
<dbReference type="InterPro" id="IPR002575">
    <property type="entry name" value="Aminoglycoside_PTrfase"/>
</dbReference>
<dbReference type="PANTHER" id="PTHR21310">
    <property type="entry name" value="AMINOGLYCOSIDE PHOSPHOTRANSFERASE-RELATED-RELATED"/>
    <property type="match status" value="1"/>
</dbReference>
<dbReference type="Gene3D" id="3.30.200.20">
    <property type="entry name" value="Phosphorylase Kinase, domain 1"/>
    <property type="match status" value="1"/>
</dbReference>
<dbReference type="PANTHER" id="PTHR21310:SF15">
    <property type="entry name" value="AMINOGLYCOSIDE PHOSPHOTRANSFERASE DOMAIN-CONTAINING PROTEIN"/>
    <property type="match status" value="1"/>
</dbReference>
<sequence length="296" mass="33935">MENVQSIEMPILLQYPPQQGRKPTSIPDTTQFSSVTRRLFGVPCATPDQAYHISNHNELYLLHLHVPPHLRNYIPTKVLARVSTDAKTCSDMSMESEIATMVFVRSRTVIPVPMVYGYCPTRENAIGQPFSIISFAEGEIMSSSVWEDLSLDTKLRTIRDYARIILELSKLKFDRIGSLYFTPGAAPLYSYHLGPVAWCKPESEIRRKHGPYDRGPWKVSANWLRAALSEEINFMEKMPHLALSTYKCRTGDDRRWRLAQQVLPRLRDRVADTIEDPLDRCKLGPFVLAHMNFNPQ</sequence>
<feature type="domain" description="Aminoglycoside phosphotransferase" evidence="1">
    <location>
        <begin position="91"/>
        <end position="188"/>
    </location>
</feature>